<dbReference type="InterPro" id="IPR027463">
    <property type="entry name" value="AcrB_DN_DC_subdom"/>
</dbReference>
<keyword evidence="1" id="KW-1133">Transmembrane helix</keyword>
<feature type="transmembrane region" description="Helical" evidence="1">
    <location>
        <begin position="907"/>
        <end position="926"/>
    </location>
</feature>
<dbReference type="Gene3D" id="3.30.2090.10">
    <property type="entry name" value="Multidrug efflux transporter AcrB TolC docking domain, DN and DC subdomains"/>
    <property type="match status" value="2"/>
</dbReference>
<dbReference type="Gene3D" id="3.30.70.1430">
    <property type="entry name" value="Multidrug efflux transporter AcrB pore domain"/>
    <property type="match status" value="2"/>
</dbReference>
<dbReference type="Pfam" id="PF00873">
    <property type="entry name" value="ACR_tran"/>
    <property type="match status" value="2"/>
</dbReference>
<feature type="transmembrane region" description="Helical" evidence="1">
    <location>
        <begin position="535"/>
        <end position="555"/>
    </location>
</feature>
<dbReference type="SUPFAM" id="SSF82693">
    <property type="entry name" value="Multidrug efflux transporter AcrB pore domain, PN1, PN2, PC1 and PC2 subdomains"/>
    <property type="match status" value="3"/>
</dbReference>
<feature type="transmembrane region" description="Helical" evidence="1">
    <location>
        <begin position="1010"/>
        <end position="1029"/>
    </location>
</feature>
<keyword evidence="1" id="KW-0472">Membrane</keyword>
<sequence>MLGFVTRRPVAVVMFTLAVLLFGMVSLSRLPVTLLPDLSYPTLTVRTELEGAAPTEIETLLSKPIEEAVGVIKNVRRVTSVSRAGTSDVTLEFNWGTKMDYAVLDVREKLDTLELPKESKRPIVLRFDPSSDPVLKLGLALKGDAAAKPDEAALKRLRRVAEDLVQKPLEAVTGVAAVKISGGLEDEVQVLVDLHKLAQQNLTLEQVGARLTAENVNLSGGRVEQGASRYLVRTLNQFRDLQQMREVILQTRSTAEGGDNRPVYLKDVAEVRSGYKEREAVIRIGGDEAVEIAIYKEGDGNTVETAKTVHKRLETLTKSLPGDMELKPLYDQSVFIESAIDEVMEAAIIGGILAVLIVYLFLGSAWITAVISISIPVSVIATFNVMYGAGLTLNIMSLGGIALAIGLVVDDAIVVLENIMRKREDGLAPTEAAVAGASEVAAAVVASTLTTVAVFFPMVFVQGIAGQLFSDQAMVVTGALIFSLIVSFTLIPMLAARGNRKTPPPEAQPVHRDGNALQRGLSATRHGVFEQAPVGVLWVFVKLFRAIGYLLGLVFRPLSKIFQAFFDRCESGYERLLGWALSHRALVLGVAFAMFAASLWLLTRIGVELIPPFNQGELHAEIELPPGTPLARTDSVLRDLARGIDGDGALAAVFSVAGQGNRLDVSADEGGENNGVLNLGLKAGRYDDEARIIAALAKPLQTVPGLTYRYTRPTLFTLKAPLEVEISGYDLDTLARTSESIRQQMRKSGRFTEIETTQAPGNPEIQILFDQERAAALGLDTADLANRVVNSVQGVVATRYRLNDREIDVLVRGSERDRASVEDVRRLIINPDSARPVTLEAVANVQLRSGPSEIRRISQSRVVVISAQLAHGDLADAVAELDRIVAATPMSQSTSANVTGQSEEMEVSFRSLQFALALAVFLVYLVMASQFESLVHPFVILFTIPLAAIGAIVALYVTGSIINVVALIGMIILAGIVVKNGIVLIDLVNRKREEGYARAEAILIGGRTRLRPIMMTTATAVLGLMPIAIGMGAGGEMQKPMAITVIGGLTVSTLLTLVVIPVLYTVLDRRPDAAVRNQHQGARA</sequence>
<dbReference type="GO" id="GO:0005886">
    <property type="term" value="C:plasma membrane"/>
    <property type="evidence" value="ECO:0007669"/>
    <property type="project" value="TreeGrafter"/>
</dbReference>
<feature type="transmembrane region" description="Helical" evidence="1">
    <location>
        <begin position="346"/>
        <end position="373"/>
    </location>
</feature>
<feature type="transmembrane region" description="Helical" evidence="1">
    <location>
        <begin position="473"/>
        <end position="495"/>
    </location>
</feature>
<dbReference type="Proteomes" id="UP000003704">
    <property type="component" value="Unassembled WGS sequence"/>
</dbReference>
<feature type="transmembrane region" description="Helical" evidence="1">
    <location>
        <begin position="1041"/>
        <end position="1067"/>
    </location>
</feature>
<dbReference type="GO" id="GO:0042910">
    <property type="term" value="F:xenobiotic transmembrane transporter activity"/>
    <property type="evidence" value="ECO:0007669"/>
    <property type="project" value="TreeGrafter"/>
</dbReference>
<feature type="transmembrane region" description="Helical" evidence="1">
    <location>
        <begin position="440"/>
        <end position="461"/>
    </location>
</feature>
<dbReference type="PRINTS" id="PR00702">
    <property type="entry name" value="ACRIFLAVINRP"/>
</dbReference>
<reference evidence="2 3" key="1">
    <citation type="journal article" date="2012" name="J. Bacteriol.">
        <title>Genome Sequence of n-Alkane-Degrading Hydrocarboniphaga effusa Strain AP103T (ATCC BAA-332T).</title>
        <authorList>
            <person name="Chang H.K."/>
            <person name="Zylstra G.J."/>
            <person name="Chae J.C."/>
        </authorList>
    </citation>
    <scope>NUCLEOTIDE SEQUENCE [LARGE SCALE GENOMIC DNA]</scope>
    <source>
        <strain evidence="2 3">AP103</strain>
    </source>
</reference>
<dbReference type="PANTHER" id="PTHR32063">
    <property type="match status" value="1"/>
</dbReference>
<dbReference type="PATRIC" id="fig|1172194.4.peg.1593"/>
<proteinExistence type="predicted"/>
<dbReference type="SUPFAM" id="SSF82866">
    <property type="entry name" value="Multidrug efflux transporter AcrB transmembrane domain"/>
    <property type="match status" value="2"/>
</dbReference>
<evidence type="ECO:0000313" key="2">
    <source>
        <dbReference type="EMBL" id="EIT71514.1"/>
    </source>
</evidence>
<dbReference type="PANTHER" id="PTHR32063:SF0">
    <property type="entry name" value="SWARMING MOTILITY PROTEIN SWRC"/>
    <property type="match status" value="1"/>
</dbReference>
<dbReference type="SUPFAM" id="SSF82714">
    <property type="entry name" value="Multidrug efflux transporter AcrB TolC docking domain, DN and DC subdomains"/>
    <property type="match status" value="2"/>
</dbReference>
<dbReference type="AlphaFoldDB" id="I7ZHY7"/>
<feature type="transmembrane region" description="Helical" evidence="1">
    <location>
        <begin position="385"/>
        <end position="409"/>
    </location>
</feature>
<dbReference type="OrthoDB" id="5287122at2"/>
<comment type="caution">
    <text evidence="2">The sequence shown here is derived from an EMBL/GenBank/DDBJ whole genome shotgun (WGS) entry which is preliminary data.</text>
</comment>
<gene>
    <name evidence="2" type="ORF">WQQ_16510</name>
</gene>
<evidence type="ECO:0000256" key="1">
    <source>
        <dbReference type="SAM" id="Phobius"/>
    </source>
</evidence>
<dbReference type="EMBL" id="AKGD01000001">
    <property type="protein sequence ID" value="EIT71514.1"/>
    <property type="molecule type" value="Genomic_DNA"/>
</dbReference>
<keyword evidence="1" id="KW-0812">Transmembrane</keyword>
<name>I7ZHY7_9GAMM</name>
<protein>
    <recommendedName>
        <fullName evidence="4">Acriflavin resistance protein</fullName>
    </recommendedName>
</protein>
<dbReference type="Gene3D" id="3.30.70.1440">
    <property type="entry name" value="Multidrug efflux transporter AcrB pore domain"/>
    <property type="match status" value="1"/>
</dbReference>
<dbReference type="STRING" id="1172194.WQQ_16510"/>
<evidence type="ECO:0000313" key="3">
    <source>
        <dbReference type="Proteomes" id="UP000003704"/>
    </source>
</evidence>
<organism evidence="2 3">
    <name type="scientific">Hydrocarboniphaga effusa AP103</name>
    <dbReference type="NCBI Taxonomy" id="1172194"/>
    <lineage>
        <taxon>Bacteria</taxon>
        <taxon>Pseudomonadati</taxon>
        <taxon>Pseudomonadota</taxon>
        <taxon>Gammaproteobacteria</taxon>
        <taxon>Nevskiales</taxon>
        <taxon>Nevskiaceae</taxon>
        <taxon>Hydrocarboniphaga</taxon>
    </lineage>
</organism>
<feature type="transmembrane region" description="Helical" evidence="1">
    <location>
        <begin position="576"/>
        <end position="602"/>
    </location>
</feature>
<dbReference type="Gene3D" id="3.30.70.1320">
    <property type="entry name" value="Multidrug efflux transporter AcrB pore domain like"/>
    <property type="match status" value="1"/>
</dbReference>
<feature type="transmembrane region" description="Helical" evidence="1">
    <location>
        <begin position="964"/>
        <end position="989"/>
    </location>
</feature>
<dbReference type="InterPro" id="IPR001036">
    <property type="entry name" value="Acrflvin-R"/>
</dbReference>
<evidence type="ECO:0008006" key="4">
    <source>
        <dbReference type="Google" id="ProtNLM"/>
    </source>
</evidence>
<keyword evidence="3" id="KW-1185">Reference proteome</keyword>
<dbReference type="RefSeq" id="WP_007184600.1">
    <property type="nucleotide sequence ID" value="NZ_AKGD01000001.1"/>
</dbReference>
<accession>I7ZHY7</accession>
<feature type="transmembrane region" description="Helical" evidence="1">
    <location>
        <begin position="938"/>
        <end position="958"/>
    </location>
</feature>
<dbReference type="Gene3D" id="1.20.1640.10">
    <property type="entry name" value="Multidrug efflux transporter AcrB transmembrane domain"/>
    <property type="match status" value="2"/>
</dbReference>